<gene>
    <name evidence="9" type="ORF">HXL70_09150</name>
</gene>
<dbReference type="InterPro" id="IPR003004">
    <property type="entry name" value="GspF/PilC"/>
</dbReference>
<reference evidence="9" key="1">
    <citation type="submission" date="2020-04" db="EMBL/GenBank/DDBJ databases">
        <title>Deep metagenomics examines the oral microbiome during advanced dental caries in children, revealing novel taxa and co-occurrences with host molecules.</title>
        <authorList>
            <person name="Baker J.L."/>
            <person name="Morton J.T."/>
            <person name="Dinis M."/>
            <person name="Alvarez R."/>
            <person name="Tran N.C."/>
            <person name="Knight R."/>
            <person name="Edlund A."/>
        </authorList>
    </citation>
    <scope>NUCLEOTIDE SEQUENCE</scope>
    <source>
        <strain evidence="9">JCVI_32_bin.14</strain>
    </source>
</reference>
<feature type="transmembrane region" description="Helical" evidence="7">
    <location>
        <begin position="213"/>
        <end position="231"/>
    </location>
</feature>
<feature type="transmembrane region" description="Helical" evidence="7">
    <location>
        <begin position="361"/>
        <end position="384"/>
    </location>
</feature>
<organism evidence="9 10">
    <name type="scientific">Dialister invisus</name>
    <dbReference type="NCBI Taxonomy" id="218538"/>
    <lineage>
        <taxon>Bacteria</taxon>
        <taxon>Bacillati</taxon>
        <taxon>Bacillota</taxon>
        <taxon>Negativicutes</taxon>
        <taxon>Veillonellales</taxon>
        <taxon>Veillonellaceae</taxon>
        <taxon>Dialister</taxon>
    </lineage>
</organism>
<dbReference type="PANTHER" id="PTHR30012:SF0">
    <property type="entry name" value="TYPE II SECRETION SYSTEM PROTEIN F-RELATED"/>
    <property type="match status" value="1"/>
</dbReference>
<dbReference type="EMBL" id="JABZMK010000120">
    <property type="protein sequence ID" value="MBF1130185.1"/>
    <property type="molecule type" value="Genomic_DNA"/>
</dbReference>
<dbReference type="PANTHER" id="PTHR30012">
    <property type="entry name" value="GENERAL SECRETION PATHWAY PROTEIN"/>
    <property type="match status" value="1"/>
</dbReference>
<keyword evidence="5 7" id="KW-1133">Transmembrane helix</keyword>
<evidence type="ECO:0000256" key="6">
    <source>
        <dbReference type="ARBA" id="ARBA00023136"/>
    </source>
</evidence>
<feature type="domain" description="Type II secretion system protein GspF" evidence="8">
    <location>
        <begin position="261"/>
        <end position="379"/>
    </location>
</feature>
<evidence type="ECO:0000256" key="5">
    <source>
        <dbReference type="ARBA" id="ARBA00022989"/>
    </source>
</evidence>
<sequence length="390" mass="42798">MEFLYKAYADSGEVEEGRVAAAGKREAADELKSRGLHPMTIRKTGEKKKVSLFKRRRLADLAEEWESLLSAGIPVTETLDILGGGRSGKEKILLGEIKATIEAGHSIAESFAGSRAFPPFFTALLQVGELSGTIPEQLRLAAACYRKEEEFIAGMKSALSYPVFVLFFSFLVFALILTVILPSFAALFDALDIPLPAVTRAALALGLFLQEKVFYFLVELLLGAVGGVVWLRSERGKRSTNAFLFRFPFIRRLYLIRVTLALSALLKSGKTLSDALADIADITDNGAVKEKLLKIKKDIERGGDFAQSMERSFGDTALARMIHVGMESGRLPLFLERSARLMTEETKRKLTGFRKILEPSLLLFVGLVTAAIIFSVLLPVFSAVGTHMGV</sequence>
<keyword evidence="4 7" id="KW-0812">Transmembrane</keyword>
<dbReference type="AlphaFoldDB" id="A0A930FQD3"/>
<comment type="caution">
    <text evidence="9">The sequence shown here is derived from an EMBL/GenBank/DDBJ whole genome shotgun (WGS) entry which is preliminary data.</text>
</comment>
<comment type="subcellular location">
    <subcellularLocation>
        <location evidence="1">Cell membrane</location>
        <topology evidence="1">Multi-pass membrane protein</topology>
    </subcellularLocation>
</comment>
<evidence type="ECO:0000256" key="1">
    <source>
        <dbReference type="ARBA" id="ARBA00004651"/>
    </source>
</evidence>
<dbReference type="Pfam" id="PF00482">
    <property type="entry name" value="T2SSF"/>
    <property type="match status" value="2"/>
</dbReference>
<keyword evidence="6 7" id="KW-0472">Membrane</keyword>
<evidence type="ECO:0000256" key="3">
    <source>
        <dbReference type="ARBA" id="ARBA00022475"/>
    </source>
</evidence>
<keyword evidence="3" id="KW-1003">Cell membrane</keyword>
<dbReference type="GO" id="GO:0005886">
    <property type="term" value="C:plasma membrane"/>
    <property type="evidence" value="ECO:0007669"/>
    <property type="project" value="UniProtKB-SubCell"/>
</dbReference>
<dbReference type="Proteomes" id="UP000757890">
    <property type="component" value="Unassembled WGS sequence"/>
</dbReference>
<evidence type="ECO:0000313" key="10">
    <source>
        <dbReference type="Proteomes" id="UP000757890"/>
    </source>
</evidence>
<dbReference type="InterPro" id="IPR018076">
    <property type="entry name" value="T2SS_GspF_dom"/>
</dbReference>
<accession>A0A930FQD3</accession>
<dbReference type="InterPro" id="IPR042094">
    <property type="entry name" value="T2SS_GspF_sf"/>
</dbReference>
<comment type="similarity">
    <text evidence="2">Belongs to the GSP F family.</text>
</comment>
<evidence type="ECO:0000256" key="2">
    <source>
        <dbReference type="ARBA" id="ARBA00005745"/>
    </source>
</evidence>
<evidence type="ECO:0000259" key="8">
    <source>
        <dbReference type="Pfam" id="PF00482"/>
    </source>
</evidence>
<protein>
    <submittedName>
        <fullName evidence="9">Type II secretion system F family protein</fullName>
    </submittedName>
</protein>
<evidence type="ECO:0000313" key="9">
    <source>
        <dbReference type="EMBL" id="MBF1130185.1"/>
    </source>
</evidence>
<proteinExistence type="inferred from homology"/>
<evidence type="ECO:0000256" key="4">
    <source>
        <dbReference type="ARBA" id="ARBA00022692"/>
    </source>
</evidence>
<name>A0A930FQD3_9FIRM</name>
<feature type="domain" description="Type II secretion system protein GspF" evidence="8">
    <location>
        <begin position="67"/>
        <end position="182"/>
    </location>
</feature>
<dbReference type="Gene3D" id="1.20.81.30">
    <property type="entry name" value="Type II secretion system (T2SS), domain F"/>
    <property type="match status" value="2"/>
</dbReference>
<feature type="transmembrane region" description="Helical" evidence="7">
    <location>
        <begin position="163"/>
        <end position="188"/>
    </location>
</feature>
<evidence type="ECO:0000256" key="7">
    <source>
        <dbReference type="SAM" id="Phobius"/>
    </source>
</evidence>